<evidence type="ECO:0000313" key="5">
    <source>
        <dbReference type="EMBL" id="TDP89502.1"/>
    </source>
</evidence>
<dbReference type="AlphaFoldDB" id="A0A4R6RRU9"/>
<dbReference type="RefSeq" id="WP_166644376.1">
    <property type="nucleotide sequence ID" value="NZ_SNYA01000009.1"/>
</dbReference>
<reference evidence="5 6" key="1">
    <citation type="submission" date="2019-03" db="EMBL/GenBank/DDBJ databases">
        <title>Genomic analyses of the natural microbiome of Caenorhabditis elegans.</title>
        <authorList>
            <person name="Samuel B."/>
        </authorList>
    </citation>
    <scope>NUCLEOTIDE SEQUENCE [LARGE SCALE GENOMIC DNA]</scope>
    <source>
        <strain evidence="5 6">JUb18</strain>
    </source>
</reference>
<evidence type="ECO:0000256" key="1">
    <source>
        <dbReference type="ARBA" id="ARBA00022763"/>
    </source>
</evidence>
<dbReference type="InterPro" id="IPR011604">
    <property type="entry name" value="PDDEXK-like_dom_sf"/>
</dbReference>
<keyword evidence="2" id="KW-0067">ATP-binding</keyword>
<evidence type="ECO:0000256" key="3">
    <source>
        <dbReference type="ARBA" id="ARBA00023204"/>
    </source>
</evidence>
<keyword evidence="2" id="KW-0347">Helicase</keyword>
<comment type="caution">
    <text evidence="5">The sequence shown here is derived from an EMBL/GenBank/DDBJ whole genome shotgun (WGS) entry which is preliminary data.</text>
</comment>
<dbReference type="Pfam" id="PF12705">
    <property type="entry name" value="PDDEXK_1"/>
    <property type="match status" value="1"/>
</dbReference>
<dbReference type="EMBL" id="SNYA01000009">
    <property type="protein sequence ID" value="TDP89502.1"/>
    <property type="molecule type" value="Genomic_DNA"/>
</dbReference>
<organism evidence="5 6">
    <name type="scientific">Leucobacter luti</name>
    <dbReference type="NCBI Taxonomy" id="340320"/>
    <lineage>
        <taxon>Bacteria</taxon>
        <taxon>Bacillati</taxon>
        <taxon>Actinomycetota</taxon>
        <taxon>Actinomycetes</taxon>
        <taxon>Micrococcales</taxon>
        <taxon>Microbacteriaceae</taxon>
        <taxon>Leucobacter</taxon>
    </lineage>
</organism>
<evidence type="ECO:0000256" key="2">
    <source>
        <dbReference type="ARBA" id="ARBA00022806"/>
    </source>
</evidence>
<keyword evidence="6" id="KW-1185">Reference proteome</keyword>
<name>A0A4R6RRU9_9MICO</name>
<keyword evidence="2" id="KW-0378">Hydrolase</keyword>
<protein>
    <submittedName>
        <fullName evidence="5">PD-(D/E)XK nuclease superfamily protein</fullName>
    </submittedName>
</protein>
<feature type="domain" description="PD-(D/E)XK endonuclease-like" evidence="4">
    <location>
        <begin position="44"/>
        <end position="298"/>
    </location>
</feature>
<dbReference type="Proteomes" id="UP000295601">
    <property type="component" value="Unassembled WGS sequence"/>
</dbReference>
<dbReference type="GO" id="GO:0006281">
    <property type="term" value="P:DNA repair"/>
    <property type="evidence" value="ECO:0007669"/>
    <property type="project" value="UniProtKB-KW"/>
</dbReference>
<proteinExistence type="predicted"/>
<accession>A0A4R6RRU9</accession>
<evidence type="ECO:0000259" key="4">
    <source>
        <dbReference type="Pfam" id="PF12705"/>
    </source>
</evidence>
<gene>
    <name evidence="5" type="ORF">EDF62_3233</name>
</gene>
<keyword evidence="2" id="KW-0547">Nucleotide-binding</keyword>
<dbReference type="GO" id="GO:0004386">
    <property type="term" value="F:helicase activity"/>
    <property type="evidence" value="ECO:0007669"/>
    <property type="project" value="UniProtKB-KW"/>
</dbReference>
<evidence type="ECO:0000313" key="6">
    <source>
        <dbReference type="Proteomes" id="UP000295601"/>
    </source>
</evidence>
<keyword evidence="1" id="KW-0227">DNA damage</keyword>
<keyword evidence="3" id="KW-0234">DNA repair</keyword>
<dbReference type="InterPro" id="IPR038726">
    <property type="entry name" value="PDDEXK_AddAB-type"/>
</dbReference>
<dbReference type="Gene3D" id="3.90.320.10">
    <property type="match status" value="1"/>
</dbReference>
<sequence>MSIMDGLHWETWEDPSERWPSDRLKAALVGDTPEDVKKARKSWLSISRAHDVAKCPAQHLGKSRLPRFFDPFAANELGTGAHEVMELFYQFPPAERTEAALKAIARDVANRYWDPEKLANKLPETAAVNELSREYWLSIVLEWSLGILKVEEPQSIEMIGSEWDFKGLPSSNGVVTVGSIDRVRRDLITGKIIVDDYKFGKWKGNPNPSFRDDYGMQGHWYKDVFETNNPGEVVTGVNLIYPRAPHTRQIDIAPEKVQGTLISVKQSRDDLQRYADEQRFPAKPSALCGWCDLAQSCPVARLKKDNALDSASKMPTASELNIPGGKLDDPAMSRRRAQVLAGEQAERDAAMALAVDKVKALMDQKTVAASTPAPQLESGGLNGQRLATYIAAETQEMADAAHADWERRHAAHSIDTTTNPGGTMSQDVQAPVQPQMMPQAAPQQAQVAVQQTPMAQQTLVDVQQAPAVQPAAQPAQRLPRVESYMKSSTNNEGELDLGSYAARNAAAVAEYAVYLISEAGFSARPARLDSLAKQLGRIARRIAFRYTGTQNMQSGAFTHSLYAMKEAIRYLQRATPGGPIPFGQNQESWSVWAGRVENMGIAILQTVDAVFLDDSTDTDLFGQLEQLFPANETAPFQAQ</sequence>